<dbReference type="SMART" id="SM00829">
    <property type="entry name" value="PKS_ER"/>
    <property type="match status" value="1"/>
</dbReference>
<proteinExistence type="predicted"/>
<dbReference type="Gene3D" id="3.40.50.720">
    <property type="entry name" value="NAD(P)-binding Rossmann-like Domain"/>
    <property type="match status" value="1"/>
</dbReference>
<dbReference type="AlphaFoldDB" id="A0A967B567"/>
<dbReference type="GO" id="GO:0016491">
    <property type="term" value="F:oxidoreductase activity"/>
    <property type="evidence" value="ECO:0007669"/>
    <property type="project" value="InterPro"/>
</dbReference>
<dbReference type="Pfam" id="PF08240">
    <property type="entry name" value="ADH_N"/>
    <property type="match status" value="1"/>
</dbReference>
<dbReference type="Pfam" id="PF13602">
    <property type="entry name" value="ADH_zinc_N_2"/>
    <property type="match status" value="1"/>
</dbReference>
<dbReference type="PANTHER" id="PTHR11695">
    <property type="entry name" value="ALCOHOL DEHYDROGENASE RELATED"/>
    <property type="match status" value="1"/>
</dbReference>
<dbReference type="SUPFAM" id="SSF50129">
    <property type="entry name" value="GroES-like"/>
    <property type="match status" value="1"/>
</dbReference>
<comment type="caution">
    <text evidence="2">The sequence shown here is derived from an EMBL/GenBank/DDBJ whole genome shotgun (WGS) entry which is preliminary data.</text>
</comment>
<protein>
    <submittedName>
        <fullName evidence="2">Zinc-binding dehydrogenase</fullName>
    </submittedName>
</protein>
<dbReference type="RefSeq" id="WP_166195996.1">
    <property type="nucleotide sequence ID" value="NZ_JAAOIV010000005.1"/>
</dbReference>
<sequence>MRAISTTPQGGVEIIEVADPQPTPHQVVIAATAASIARGDLNTSRLRPPPSLLGLDVAGVVVRAAADGSGPAEGTRVLGYSAGNAPTWAQRVALDTDLVAPVPDGLSDETAAALPNSGLAAFDGVAAGGFLLGARVLITGATGGVGILAAQLALLAGAASVTGQVSSPARASALPRLDGLTAATLDELQGPFDLIVDLIGGDVLTRALSLVAEGGTVASLSQTADETATVPRFWFATHPGARLIGVDNRVALRVPGVGTRHLTLLAQLAASGQLDPMVSTVAPWDQAGDLMAKMDRRELSGRAVIRIA</sequence>
<reference evidence="2" key="1">
    <citation type="submission" date="2020-03" db="EMBL/GenBank/DDBJ databases">
        <title>Draft sequencing of Calidifontibacter sp. DB0510.</title>
        <authorList>
            <person name="Kim D.-U."/>
        </authorList>
    </citation>
    <scope>NUCLEOTIDE SEQUENCE</scope>
    <source>
        <strain evidence="2">DB0510</strain>
    </source>
</reference>
<dbReference type="InterPro" id="IPR050700">
    <property type="entry name" value="YIM1/Zinc_Alcohol_DH_Fams"/>
</dbReference>
<evidence type="ECO:0000313" key="3">
    <source>
        <dbReference type="Proteomes" id="UP000744769"/>
    </source>
</evidence>
<dbReference type="InterPro" id="IPR011032">
    <property type="entry name" value="GroES-like_sf"/>
</dbReference>
<dbReference type="Gene3D" id="3.90.180.10">
    <property type="entry name" value="Medium-chain alcohol dehydrogenases, catalytic domain"/>
    <property type="match status" value="1"/>
</dbReference>
<dbReference type="InterPro" id="IPR020843">
    <property type="entry name" value="ER"/>
</dbReference>
<gene>
    <name evidence="2" type="ORF">G9U51_08570</name>
</gene>
<feature type="domain" description="Enoyl reductase (ER)" evidence="1">
    <location>
        <begin position="11"/>
        <end position="305"/>
    </location>
</feature>
<dbReference type="EMBL" id="JAAOIV010000005">
    <property type="protein sequence ID" value="NHN55827.1"/>
    <property type="molecule type" value="Genomic_DNA"/>
</dbReference>
<keyword evidence="3" id="KW-1185">Reference proteome</keyword>
<dbReference type="SUPFAM" id="SSF51735">
    <property type="entry name" value="NAD(P)-binding Rossmann-fold domains"/>
    <property type="match status" value="1"/>
</dbReference>
<dbReference type="InterPro" id="IPR036291">
    <property type="entry name" value="NAD(P)-bd_dom_sf"/>
</dbReference>
<dbReference type="Proteomes" id="UP000744769">
    <property type="component" value="Unassembled WGS sequence"/>
</dbReference>
<dbReference type="InterPro" id="IPR013154">
    <property type="entry name" value="ADH-like_N"/>
</dbReference>
<dbReference type="PANTHER" id="PTHR11695:SF294">
    <property type="entry name" value="RETICULON-4-INTERACTING PROTEIN 1, MITOCHONDRIAL"/>
    <property type="match status" value="1"/>
</dbReference>
<evidence type="ECO:0000259" key="1">
    <source>
        <dbReference type="SMART" id="SM00829"/>
    </source>
</evidence>
<name>A0A967B567_9MICO</name>
<organism evidence="2 3">
    <name type="scientific">Metallococcus carri</name>
    <dbReference type="NCBI Taxonomy" id="1656884"/>
    <lineage>
        <taxon>Bacteria</taxon>
        <taxon>Bacillati</taxon>
        <taxon>Actinomycetota</taxon>
        <taxon>Actinomycetes</taxon>
        <taxon>Micrococcales</taxon>
        <taxon>Dermacoccaceae</taxon>
        <taxon>Metallococcus</taxon>
    </lineage>
</organism>
<evidence type="ECO:0000313" key="2">
    <source>
        <dbReference type="EMBL" id="NHN55827.1"/>
    </source>
</evidence>
<accession>A0A967B567</accession>